<proteinExistence type="predicted"/>
<protein>
    <submittedName>
        <fullName evidence="1">Uncharacterized protein</fullName>
    </submittedName>
</protein>
<organism evidence="1 2">
    <name type="scientific">Dissophora globulifera</name>
    <dbReference type="NCBI Taxonomy" id="979702"/>
    <lineage>
        <taxon>Eukaryota</taxon>
        <taxon>Fungi</taxon>
        <taxon>Fungi incertae sedis</taxon>
        <taxon>Mucoromycota</taxon>
        <taxon>Mortierellomycotina</taxon>
        <taxon>Mortierellomycetes</taxon>
        <taxon>Mortierellales</taxon>
        <taxon>Mortierellaceae</taxon>
        <taxon>Dissophora</taxon>
    </lineage>
</organism>
<accession>A0A9P6RQH1</accession>
<comment type="caution">
    <text evidence="1">The sequence shown here is derived from an EMBL/GenBank/DDBJ whole genome shotgun (WGS) entry which is preliminary data.</text>
</comment>
<sequence length="292" mass="33239">MNSQLRCPGLARYHNFEAARPNHGLEYGETQCRVGQMHPDVVDLEQDYQNLFVKTDAATNEGEGKAVRDSRRKLVMDTIQREKSKRLINDEELIQELVQAGFRNPRSDIPPGDRLQVVFQTICGPNRHVDELAREHCPYCQHLEGALDLMGSLSLILGLPNSMIKSDEKESSMSNEVLGELQDVYRSYVKDDPRVQKLAEEELNIHMRSEQPDALIRKYGGDINAFLSNFWKGTPRCVNNDRVTKLVHSLQQDLEQEKIVEEAIQHNHSIGAAQKSYILCVGARHAYSKDVM</sequence>
<reference evidence="1" key="1">
    <citation type="journal article" date="2020" name="Fungal Divers.">
        <title>Resolving the Mortierellaceae phylogeny through synthesis of multi-gene phylogenetics and phylogenomics.</title>
        <authorList>
            <person name="Vandepol N."/>
            <person name="Liber J."/>
            <person name="Desiro A."/>
            <person name="Na H."/>
            <person name="Kennedy M."/>
            <person name="Barry K."/>
            <person name="Grigoriev I.V."/>
            <person name="Miller A.N."/>
            <person name="O'Donnell K."/>
            <person name="Stajich J.E."/>
            <person name="Bonito G."/>
        </authorList>
    </citation>
    <scope>NUCLEOTIDE SEQUENCE</scope>
    <source>
        <strain evidence="1">REB-010B</strain>
    </source>
</reference>
<dbReference type="AlphaFoldDB" id="A0A9P6RQH1"/>
<evidence type="ECO:0000313" key="1">
    <source>
        <dbReference type="EMBL" id="KAG0326275.1"/>
    </source>
</evidence>
<gene>
    <name evidence="1" type="ORF">BGZ99_009811</name>
</gene>
<dbReference type="OrthoDB" id="529273at2759"/>
<evidence type="ECO:0000313" key="2">
    <source>
        <dbReference type="Proteomes" id="UP000738325"/>
    </source>
</evidence>
<keyword evidence="2" id="KW-1185">Reference proteome</keyword>
<dbReference type="Proteomes" id="UP000738325">
    <property type="component" value="Unassembled WGS sequence"/>
</dbReference>
<dbReference type="EMBL" id="JAAAIP010000086">
    <property type="protein sequence ID" value="KAG0326275.1"/>
    <property type="molecule type" value="Genomic_DNA"/>
</dbReference>
<name>A0A9P6RQH1_9FUNG</name>